<protein>
    <submittedName>
        <fullName evidence="9">Inner membrane protein YghB</fullName>
    </submittedName>
</protein>
<dbReference type="Pfam" id="PF09335">
    <property type="entry name" value="VTT_dom"/>
    <property type="match status" value="1"/>
</dbReference>
<keyword evidence="6 7" id="KW-0472">Membrane</keyword>
<evidence type="ECO:0000313" key="9">
    <source>
        <dbReference type="EMBL" id="SPY28518.1"/>
    </source>
</evidence>
<feature type="transmembrane region" description="Helical" evidence="7">
    <location>
        <begin position="118"/>
        <end position="136"/>
    </location>
</feature>
<feature type="transmembrane region" description="Helical" evidence="7">
    <location>
        <begin position="188"/>
        <end position="212"/>
    </location>
</feature>
<feature type="domain" description="VTT" evidence="8">
    <location>
        <begin position="60"/>
        <end position="174"/>
    </location>
</feature>
<keyword evidence="4 7" id="KW-0812">Transmembrane</keyword>
<comment type="subcellular location">
    <subcellularLocation>
        <location evidence="1 7">Cell membrane</location>
        <topology evidence="1 7">Multi-pass membrane protein</topology>
    </subcellularLocation>
</comment>
<evidence type="ECO:0000259" key="8">
    <source>
        <dbReference type="Pfam" id="PF09335"/>
    </source>
</evidence>
<dbReference type="RefSeq" id="WP_005298834.1">
    <property type="nucleotide sequence ID" value="NZ_CP018297.1"/>
</dbReference>
<evidence type="ECO:0000256" key="4">
    <source>
        <dbReference type="ARBA" id="ARBA00022692"/>
    </source>
</evidence>
<proteinExistence type="inferred from homology"/>
<evidence type="ECO:0000256" key="1">
    <source>
        <dbReference type="ARBA" id="ARBA00004651"/>
    </source>
</evidence>
<evidence type="ECO:0000256" key="6">
    <source>
        <dbReference type="ARBA" id="ARBA00023136"/>
    </source>
</evidence>
<feature type="transmembrane region" description="Helical" evidence="7">
    <location>
        <begin position="157"/>
        <end position="176"/>
    </location>
</feature>
<dbReference type="OrthoDB" id="13976at2"/>
<dbReference type="EMBL" id="UATL01000001">
    <property type="protein sequence ID" value="SPY28518.1"/>
    <property type="molecule type" value="Genomic_DNA"/>
</dbReference>
<comment type="similarity">
    <text evidence="2 7">Belongs to the DedA family.</text>
</comment>
<gene>
    <name evidence="9" type="primary">yghB</name>
    <name evidence="9" type="ORF">NCTC11647_01609</name>
</gene>
<dbReference type="Proteomes" id="UP000251647">
    <property type="component" value="Unassembled WGS sequence"/>
</dbReference>
<keyword evidence="5 7" id="KW-1133">Transmembrane helix</keyword>
<dbReference type="AlphaFoldDB" id="A0A2T3QNY1"/>
<dbReference type="GO" id="GO:0005886">
    <property type="term" value="C:plasma membrane"/>
    <property type="evidence" value="ECO:0007669"/>
    <property type="project" value="UniProtKB-SubCell"/>
</dbReference>
<sequence>MLDSFLSIFTALWHQDFVALKNPESILMIYFCVTFVIWLESAFLPAAPLPCDSIVILSGTLGAMGIIDYKVIFILLVAASATGSWLAYLQGRWLDHLPKVQRWVKMVPPHRMQTVDSLLMRHGLVALFVARFIPVVRPLLPLMMGLRVKSKTHFYRFTWVSATAWVGLLTGFGYSLKFLPEKVAHVVTIILMVAPLITLAVAVCSVLAGWLLRRKKRNAEMNQTQVEQSIK</sequence>
<evidence type="ECO:0000313" key="10">
    <source>
        <dbReference type="Proteomes" id="UP000251647"/>
    </source>
</evidence>
<dbReference type="PANTHER" id="PTHR30353:SF11">
    <property type="entry name" value="INNER MEMBRANE PROTEIN YQJA"/>
    <property type="match status" value="1"/>
</dbReference>
<evidence type="ECO:0000256" key="5">
    <source>
        <dbReference type="ARBA" id="ARBA00022989"/>
    </source>
</evidence>
<evidence type="ECO:0000256" key="7">
    <source>
        <dbReference type="RuleBase" id="RU367016"/>
    </source>
</evidence>
<dbReference type="InterPro" id="IPR032816">
    <property type="entry name" value="VTT_dom"/>
</dbReference>
<dbReference type="PANTHER" id="PTHR30353">
    <property type="entry name" value="INNER MEMBRANE PROTEIN DEDA-RELATED"/>
    <property type="match status" value="1"/>
</dbReference>
<organism evidence="9 10">
    <name type="scientific">Photobacterium damselae</name>
    <dbReference type="NCBI Taxonomy" id="38293"/>
    <lineage>
        <taxon>Bacteria</taxon>
        <taxon>Pseudomonadati</taxon>
        <taxon>Pseudomonadota</taxon>
        <taxon>Gammaproteobacteria</taxon>
        <taxon>Vibrionales</taxon>
        <taxon>Vibrionaceae</taxon>
        <taxon>Photobacterium</taxon>
    </lineage>
</organism>
<evidence type="ECO:0000256" key="2">
    <source>
        <dbReference type="ARBA" id="ARBA00010792"/>
    </source>
</evidence>
<evidence type="ECO:0000256" key="3">
    <source>
        <dbReference type="ARBA" id="ARBA00022475"/>
    </source>
</evidence>
<name>A0A2T3QNY1_PHODM</name>
<feature type="transmembrane region" description="Helical" evidence="7">
    <location>
        <begin position="26"/>
        <end position="46"/>
    </location>
</feature>
<reference evidence="9 10" key="1">
    <citation type="submission" date="2018-06" db="EMBL/GenBank/DDBJ databases">
        <authorList>
            <consortium name="Pathogen Informatics"/>
            <person name="Doyle S."/>
        </authorList>
    </citation>
    <scope>NUCLEOTIDE SEQUENCE [LARGE SCALE GENOMIC DNA]</scope>
    <source>
        <strain evidence="9 10">NCTC11647</strain>
    </source>
</reference>
<accession>A0A2T3QNY1</accession>
<dbReference type="InterPro" id="IPR032818">
    <property type="entry name" value="DedA-like"/>
</dbReference>
<keyword evidence="3 7" id="KW-1003">Cell membrane</keyword>